<gene>
    <name evidence="4" type="ORF">H6A12_01655</name>
</gene>
<accession>A0A939BD59</accession>
<keyword evidence="5" id="KW-1185">Reference proteome</keyword>
<dbReference type="Proteomes" id="UP000774750">
    <property type="component" value="Unassembled WGS sequence"/>
</dbReference>
<dbReference type="InterPro" id="IPR016181">
    <property type="entry name" value="Acyl_CoA_acyltransferase"/>
</dbReference>
<dbReference type="Pfam" id="PF00583">
    <property type="entry name" value="Acetyltransf_1"/>
    <property type="match status" value="2"/>
</dbReference>
<dbReference type="SUPFAM" id="SSF55729">
    <property type="entry name" value="Acyl-CoA N-acyltransferases (Nat)"/>
    <property type="match status" value="2"/>
</dbReference>
<dbReference type="Gene3D" id="3.40.630.30">
    <property type="match status" value="2"/>
</dbReference>
<dbReference type="AlphaFoldDB" id="A0A939BD59"/>
<protein>
    <submittedName>
        <fullName evidence="4">GNAT family N-acetyltransferase</fullName>
    </submittedName>
</protein>
<proteinExistence type="predicted"/>
<evidence type="ECO:0000256" key="1">
    <source>
        <dbReference type="ARBA" id="ARBA00022679"/>
    </source>
</evidence>
<dbReference type="PROSITE" id="PS51186">
    <property type="entry name" value="GNAT"/>
    <property type="match status" value="2"/>
</dbReference>
<evidence type="ECO:0000313" key="5">
    <source>
        <dbReference type="Proteomes" id="UP000774750"/>
    </source>
</evidence>
<dbReference type="PANTHER" id="PTHR43072">
    <property type="entry name" value="N-ACETYLTRANSFERASE"/>
    <property type="match status" value="1"/>
</dbReference>
<comment type="caution">
    <text evidence="4">The sequence shown here is derived from an EMBL/GenBank/DDBJ whole genome shotgun (WGS) entry which is preliminary data.</text>
</comment>
<dbReference type="GO" id="GO:0016747">
    <property type="term" value="F:acyltransferase activity, transferring groups other than amino-acyl groups"/>
    <property type="evidence" value="ECO:0007669"/>
    <property type="project" value="InterPro"/>
</dbReference>
<reference evidence="4" key="2">
    <citation type="journal article" date="2021" name="Sci. Rep.">
        <title>The distribution of antibiotic resistance genes in chicken gut microbiota commensals.</title>
        <authorList>
            <person name="Juricova H."/>
            <person name="Matiasovicova J."/>
            <person name="Kubasova T."/>
            <person name="Cejkova D."/>
            <person name="Rychlik I."/>
        </authorList>
    </citation>
    <scope>NUCLEOTIDE SEQUENCE</scope>
    <source>
        <strain evidence="4">An559</strain>
    </source>
</reference>
<dbReference type="RefSeq" id="WP_204444129.1">
    <property type="nucleotide sequence ID" value="NZ_JACJKY010000002.1"/>
</dbReference>
<reference evidence="4" key="1">
    <citation type="submission" date="2020-08" db="EMBL/GenBank/DDBJ databases">
        <authorList>
            <person name="Cejkova D."/>
            <person name="Kubasova T."/>
            <person name="Jahodarova E."/>
            <person name="Rychlik I."/>
        </authorList>
    </citation>
    <scope>NUCLEOTIDE SEQUENCE</scope>
    <source>
        <strain evidence="4">An559</strain>
    </source>
</reference>
<keyword evidence="1" id="KW-0808">Transferase</keyword>
<feature type="domain" description="N-acetyltransferase" evidence="3">
    <location>
        <begin position="189"/>
        <end position="324"/>
    </location>
</feature>
<dbReference type="PANTHER" id="PTHR43072:SF51">
    <property type="entry name" value="ABC SUPERFAMILY TRANSPORT PROTEIN"/>
    <property type="match status" value="1"/>
</dbReference>
<evidence type="ECO:0000259" key="3">
    <source>
        <dbReference type="PROSITE" id="PS51186"/>
    </source>
</evidence>
<dbReference type="CDD" id="cd04301">
    <property type="entry name" value="NAT_SF"/>
    <property type="match status" value="2"/>
</dbReference>
<evidence type="ECO:0000256" key="2">
    <source>
        <dbReference type="ARBA" id="ARBA00023315"/>
    </source>
</evidence>
<organism evidence="4 5">
    <name type="scientific">Merdimmobilis hominis</name>
    <dbReference type="NCBI Taxonomy" id="2897707"/>
    <lineage>
        <taxon>Bacteria</taxon>
        <taxon>Bacillati</taxon>
        <taxon>Bacillota</taxon>
        <taxon>Clostridia</taxon>
        <taxon>Eubacteriales</taxon>
        <taxon>Oscillospiraceae</taxon>
        <taxon>Merdimmobilis</taxon>
    </lineage>
</organism>
<dbReference type="InterPro" id="IPR000182">
    <property type="entry name" value="GNAT_dom"/>
</dbReference>
<evidence type="ECO:0000313" key="4">
    <source>
        <dbReference type="EMBL" id="MBM6919870.1"/>
    </source>
</evidence>
<sequence>MIEPLILRKDAAQAAALFARTTGGETVYRPLSEEEFYQTFIRSTDTVTKINVCEKEGDTVLGFASGCINAGKAVGYITMIVVDRAHRRDGLGTRLLAALETALHKAAPIQSYEITFFNPVNLTWIVPGTPGHDHPNAPGIDVASDGYLFFKNNGYLDTVYQNSFYQPLAGFAIKPKIQARIDGLREHDLAVGYYDKERHFGMEELFDDLGSELWKTEILGNIAREDGGDPVIIAHHNGKAVGFTGPIHVQESGRGYFAGIGIHSDYRAYGLGSVLFSVLCRSLKEIGASYMTLFTGETNPARYIYQSAGFKIVKTWADMEKKIK</sequence>
<dbReference type="EMBL" id="JACJKY010000002">
    <property type="protein sequence ID" value="MBM6919870.1"/>
    <property type="molecule type" value="Genomic_DNA"/>
</dbReference>
<name>A0A939BD59_9FIRM</name>
<keyword evidence="2" id="KW-0012">Acyltransferase</keyword>
<feature type="domain" description="N-acetyltransferase" evidence="3">
    <location>
        <begin position="1"/>
        <end position="198"/>
    </location>
</feature>